<dbReference type="Gene3D" id="2.40.50.140">
    <property type="entry name" value="Nucleic acid-binding proteins"/>
    <property type="match status" value="3"/>
</dbReference>
<feature type="domain" description="Replication factor A C-terminal" evidence="3">
    <location>
        <begin position="290"/>
        <end position="399"/>
    </location>
</feature>
<organism evidence="5 6">
    <name type="scientific">Spinacia oleracea</name>
    <name type="common">Spinach</name>
    <dbReference type="NCBI Taxonomy" id="3562"/>
    <lineage>
        <taxon>Eukaryota</taxon>
        <taxon>Viridiplantae</taxon>
        <taxon>Streptophyta</taxon>
        <taxon>Embryophyta</taxon>
        <taxon>Tracheophyta</taxon>
        <taxon>Spermatophyta</taxon>
        <taxon>Magnoliopsida</taxon>
        <taxon>eudicotyledons</taxon>
        <taxon>Gunneridae</taxon>
        <taxon>Pentapetalae</taxon>
        <taxon>Caryophyllales</taxon>
        <taxon>Chenopodiaceae</taxon>
        <taxon>Chenopodioideae</taxon>
        <taxon>Anserineae</taxon>
        <taxon>Spinacia</taxon>
    </lineage>
</organism>
<dbReference type="Pfam" id="PF16900">
    <property type="entry name" value="REPA_OB_2"/>
    <property type="match status" value="1"/>
</dbReference>
<feature type="domain" description="Replication protein A 70 kDa DNA-binding subunit B/D first OB fold" evidence="2">
    <location>
        <begin position="9"/>
        <end position="105"/>
    </location>
</feature>
<dbReference type="GeneID" id="110786540"/>
<gene>
    <name evidence="6" type="primary">LOC110786540</name>
</gene>
<evidence type="ECO:0000259" key="3">
    <source>
        <dbReference type="Pfam" id="PF08646"/>
    </source>
</evidence>
<dbReference type="Proteomes" id="UP000813463">
    <property type="component" value="Chromosome 1"/>
</dbReference>
<dbReference type="PANTHER" id="PTHR47165:SF4">
    <property type="entry name" value="OS03G0429900 PROTEIN"/>
    <property type="match status" value="1"/>
</dbReference>
<keyword evidence="5" id="KW-1185">Reference proteome</keyword>
<reference evidence="5" key="1">
    <citation type="journal article" date="2021" name="Nat. Commun.">
        <title>Genomic analyses provide insights into spinach domestication and the genetic basis of agronomic traits.</title>
        <authorList>
            <person name="Cai X."/>
            <person name="Sun X."/>
            <person name="Xu C."/>
            <person name="Sun H."/>
            <person name="Wang X."/>
            <person name="Ge C."/>
            <person name="Zhang Z."/>
            <person name="Wang Q."/>
            <person name="Fei Z."/>
            <person name="Jiao C."/>
            <person name="Wang Q."/>
        </authorList>
    </citation>
    <scope>NUCLEOTIDE SEQUENCE [LARGE SCALE GENOMIC DNA]</scope>
    <source>
        <strain evidence="5">cv. Varoflay</strain>
    </source>
</reference>
<protein>
    <submittedName>
        <fullName evidence="6">Replication factor A protein 1 isoform X1</fullName>
    </submittedName>
</protein>
<proteinExistence type="predicted"/>
<accession>A0ABM3R4U4</accession>
<name>A0ABM3R4U4_SPIOL</name>
<keyword evidence="1" id="KW-0238">DNA-binding</keyword>
<dbReference type="InterPro" id="IPR003871">
    <property type="entry name" value="RFA1B/D_OB_1st"/>
</dbReference>
<dbReference type="InterPro" id="IPR012340">
    <property type="entry name" value="NA-bd_OB-fold"/>
</dbReference>
<dbReference type="RefSeq" id="XP_056690630.1">
    <property type="nucleotide sequence ID" value="XM_056834652.1"/>
</dbReference>
<evidence type="ECO:0000256" key="1">
    <source>
        <dbReference type="ARBA" id="ARBA00023125"/>
    </source>
</evidence>
<dbReference type="PANTHER" id="PTHR47165">
    <property type="entry name" value="OS03G0429900 PROTEIN"/>
    <property type="match status" value="1"/>
</dbReference>
<evidence type="ECO:0000313" key="5">
    <source>
        <dbReference type="Proteomes" id="UP000813463"/>
    </source>
</evidence>
<reference evidence="6" key="2">
    <citation type="submission" date="2025-08" db="UniProtKB">
        <authorList>
            <consortium name="RefSeq"/>
        </authorList>
    </citation>
    <scope>IDENTIFICATION</scope>
    <source>
        <tissue evidence="6">Leaf</tissue>
    </source>
</reference>
<dbReference type="Pfam" id="PF08646">
    <property type="entry name" value="Rep_fac-A_C"/>
    <property type="match status" value="1"/>
</dbReference>
<dbReference type="SUPFAM" id="SSF50249">
    <property type="entry name" value="Nucleic acid-binding proteins"/>
    <property type="match status" value="3"/>
</dbReference>
<feature type="domain" description="Replication protein A OB" evidence="4">
    <location>
        <begin position="135"/>
        <end position="226"/>
    </location>
</feature>
<dbReference type="InterPro" id="IPR031657">
    <property type="entry name" value="REPA_OB_2"/>
</dbReference>
<sequence length="448" mass="51837">MSSSYAPFMYLHPYYQSWNVKARLIRSYDIQHVKNGRKIWKMVLLDATGEPIQCIMFSKDVDHFIDKLQEGLVYCFEKVQVIPADNWLRVVQNPYQLNITKETKVLVVDTYVEDFPTYYFNLVSLHGVQSFKHAEGNVIDVMGVVIYASEIESVGPTGTIKQDIVILDQSYFAMRLTIWNHFVDEIGDRVIIDIFQNLILLACGVQVQNFNGSYLTTGKYTRLYINHKDPISSSLAQWYGLDHFAQLKARWIQTRGISLHRTLLTSNACRTTISKFTLMPKGKTYRVLGVLVDIDVKSFDWYDACSICNNKVYYVGDQVTCYKCSKKHSVQVVQGVSVKITIKDSNRSMCLLLFNKQVEFVLQSSTSQLKEWHDQVIHKEIIKTKWSCLFTSYVFILTSPTITSALSSYKVTYVTFVNWEEECAYLLKRVRDKTKTPSKKHRIINVDH</sequence>
<evidence type="ECO:0000313" key="6">
    <source>
        <dbReference type="RefSeq" id="XP_056690630.1"/>
    </source>
</evidence>
<evidence type="ECO:0000259" key="2">
    <source>
        <dbReference type="Pfam" id="PF02721"/>
    </source>
</evidence>
<dbReference type="Pfam" id="PF02721">
    <property type="entry name" value="DUF223"/>
    <property type="match status" value="1"/>
</dbReference>
<evidence type="ECO:0000259" key="4">
    <source>
        <dbReference type="Pfam" id="PF16900"/>
    </source>
</evidence>
<dbReference type="InterPro" id="IPR013955">
    <property type="entry name" value="Rep_factor-A_C"/>
</dbReference>